<evidence type="ECO:0000313" key="1">
    <source>
        <dbReference type="EMBL" id="EEG26507.1"/>
    </source>
</evidence>
<gene>
    <name evidence="1" type="ORF">CORMATOL_01943</name>
</gene>
<organism evidence="1 2">
    <name type="scientific">Corynebacterium matruchotii ATCC 33806</name>
    <dbReference type="NCBI Taxonomy" id="566549"/>
    <lineage>
        <taxon>Bacteria</taxon>
        <taxon>Bacillati</taxon>
        <taxon>Actinomycetota</taxon>
        <taxon>Actinomycetes</taxon>
        <taxon>Mycobacteriales</taxon>
        <taxon>Corynebacteriaceae</taxon>
        <taxon>Corynebacterium</taxon>
    </lineage>
</organism>
<name>C0E4L8_9CORY</name>
<evidence type="ECO:0000313" key="2">
    <source>
        <dbReference type="Proteomes" id="UP000006247"/>
    </source>
</evidence>
<accession>C0E4L8</accession>
<sequence>MHLLGDFFALRRLKLPRSSQDNSHPGHHPRKYRTYFLYQVAVSPCTVRV</sequence>
<dbReference type="AlphaFoldDB" id="C0E4L8"/>
<proteinExistence type="predicted"/>
<reference evidence="1 2" key="1">
    <citation type="submission" date="2009-01" db="EMBL/GenBank/DDBJ databases">
        <authorList>
            <person name="Fulton L."/>
            <person name="Clifton S."/>
            <person name="Chinwalla A.T."/>
            <person name="Mitreva M."/>
            <person name="Sodergren E."/>
            <person name="Weinstock G."/>
            <person name="Clifton S."/>
            <person name="Dooling D.J."/>
            <person name="Fulton B."/>
            <person name="Minx P."/>
            <person name="Pepin K.H."/>
            <person name="Johnson M."/>
            <person name="Bhonagiri V."/>
            <person name="Nash W.E."/>
            <person name="Mardis E.R."/>
            <person name="Wilson R.K."/>
        </authorList>
    </citation>
    <scope>NUCLEOTIDE SEQUENCE [LARGE SCALE GENOMIC DNA]</scope>
    <source>
        <strain evidence="1 2">ATCC 33806</strain>
    </source>
</reference>
<protein>
    <submittedName>
        <fullName evidence="1">Uncharacterized protein</fullName>
    </submittedName>
</protein>
<comment type="caution">
    <text evidence="1">The sequence shown here is derived from an EMBL/GenBank/DDBJ whole genome shotgun (WGS) entry which is preliminary data.</text>
</comment>
<dbReference type="EMBL" id="ACEB01000027">
    <property type="protein sequence ID" value="EEG26507.1"/>
    <property type="molecule type" value="Genomic_DNA"/>
</dbReference>
<dbReference type="Proteomes" id="UP000006247">
    <property type="component" value="Unassembled WGS sequence"/>
</dbReference>
<dbReference type="HOGENOM" id="CLU_3134631_0_0_11"/>